<feature type="region of interest" description="Disordered" evidence="2">
    <location>
        <begin position="1"/>
        <end position="20"/>
    </location>
</feature>
<organism evidence="4 5">
    <name type="scientific">Ilex paraguariensis</name>
    <name type="common">yerba mate</name>
    <dbReference type="NCBI Taxonomy" id="185542"/>
    <lineage>
        <taxon>Eukaryota</taxon>
        <taxon>Viridiplantae</taxon>
        <taxon>Streptophyta</taxon>
        <taxon>Embryophyta</taxon>
        <taxon>Tracheophyta</taxon>
        <taxon>Spermatophyta</taxon>
        <taxon>Magnoliopsida</taxon>
        <taxon>eudicotyledons</taxon>
        <taxon>Gunneridae</taxon>
        <taxon>Pentapetalae</taxon>
        <taxon>asterids</taxon>
        <taxon>campanulids</taxon>
        <taxon>Aquifoliales</taxon>
        <taxon>Aquifoliaceae</taxon>
        <taxon>Ilex</taxon>
    </lineage>
</organism>
<dbReference type="InterPro" id="IPR007275">
    <property type="entry name" value="YTH_domain"/>
</dbReference>
<evidence type="ECO:0000313" key="5">
    <source>
        <dbReference type="Proteomes" id="UP001642360"/>
    </source>
</evidence>
<accession>A0ABC8SXN9</accession>
<proteinExistence type="inferred from homology"/>
<evidence type="ECO:0000313" key="4">
    <source>
        <dbReference type="EMBL" id="CAK9161962.1"/>
    </source>
</evidence>
<comment type="caution">
    <text evidence="4">The sequence shown here is derived from an EMBL/GenBank/DDBJ whole genome shotgun (WGS) entry which is preliminary data.</text>
</comment>
<feature type="domain" description="YTH" evidence="3">
    <location>
        <begin position="392"/>
        <end position="454"/>
    </location>
</feature>
<dbReference type="GO" id="GO:1990247">
    <property type="term" value="F:N6-methyladenosine-containing RNA reader activity"/>
    <property type="evidence" value="ECO:0007669"/>
    <property type="project" value="UniProtKB-UniRule"/>
</dbReference>
<gene>
    <name evidence="4" type="ORF">ILEXP_LOCUS30793</name>
</gene>
<dbReference type="InterPro" id="IPR045168">
    <property type="entry name" value="YTH_prot"/>
</dbReference>
<dbReference type="Proteomes" id="UP001642360">
    <property type="component" value="Unassembled WGS sequence"/>
</dbReference>
<evidence type="ECO:0000256" key="1">
    <source>
        <dbReference type="RuleBase" id="RU369095"/>
    </source>
</evidence>
<evidence type="ECO:0000256" key="2">
    <source>
        <dbReference type="SAM" id="MobiDB-lite"/>
    </source>
</evidence>
<reference evidence="4 5" key="1">
    <citation type="submission" date="2024-02" db="EMBL/GenBank/DDBJ databases">
        <authorList>
            <person name="Vignale AGUSTIN F."/>
            <person name="Sosa J E."/>
            <person name="Modenutti C."/>
        </authorList>
    </citation>
    <scope>NUCLEOTIDE SEQUENCE [LARGE SCALE GENOMIC DNA]</scope>
</reference>
<evidence type="ECO:0000259" key="3">
    <source>
        <dbReference type="PROSITE" id="PS50882"/>
    </source>
</evidence>
<dbReference type="PANTHER" id="PTHR12357:SF77">
    <property type="entry name" value="YTH DOMAIN-CONTAINING FAMILY PROTEIN"/>
    <property type="match status" value="1"/>
</dbReference>
<keyword evidence="5" id="KW-1185">Reference proteome</keyword>
<dbReference type="PANTHER" id="PTHR12357">
    <property type="entry name" value="YTH YT521-B HOMOLOGY DOMAIN-CONTAINING"/>
    <property type="match status" value="1"/>
</dbReference>
<sequence length="454" mass="49249">MEEASQQGFDRVVSVSTSSAGERPLVADNLMEKPLSPKDERIVSSNPSLGAAIRRPSKNATDYPGTFNTSGAFNTVYPYDTYSPQGQSFYNGGYEKSTGNLSELPNYVNANNLQVVPPVMYNDYPSLLLHPGYGFDTQMAYGQVSPMASLSPVILDGQLYSPHQFPLSPPYFPRSLSPGMPHVTSDLSMSQTELMAPGNSGQEGLDENLRFGQGSGYFLHFGSGEQLSNQASLSDMGNYMSPVTSAALYPQPVGILGPYEYNIAQFSQQQTPFYGYGLASSSSAGRYLYSGSHCSPNYGSGSIPHWEANHMNRLNLDKGGRRERDRNSIGISGDTHGITSDRNRGPRASKAKDKGASEENPSTGARKIIASNSGVHADLFNEPDFVSHYDNAKFFVIKSFSEDNVHKSIKYSAWASTPLGNRKLDAAYGDAKKINGSCPVFLLFSVCRLNSDIG</sequence>
<dbReference type="PROSITE" id="PS50882">
    <property type="entry name" value="YTH"/>
    <property type="match status" value="1"/>
</dbReference>
<dbReference type="Pfam" id="PF04146">
    <property type="entry name" value="YTH"/>
    <property type="match status" value="1"/>
</dbReference>
<dbReference type="AlphaFoldDB" id="A0ABC8SXN9"/>
<keyword evidence="1" id="KW-0694">RNA-binding</keyword>
<feature type="compositionally biased region" description="Basic and acidic residues" evidence="2">
    <location>
        <begin position="317"/>
        <end position="327"/>
    </location>
</feature>
<feature type="compositionally biased region" description="Basic and acidic residues" evidence="2">
    <location>
        <begin position="339"/>
        <end position="357"/>
    </location>
</feature>
<comment type="function">
    <text evidence="1">Specifically recognizes and binds N6-methyladenosine (m6A)-containing RNAs, and regulates mRNA stability. M6A is a modification present at internal sites of mRNAs and some non-coding RNAs and plays a role in mRNA stability and processing.</text>
</comment>
<comment type="similarity">
    <text evidence="1">Belongs to the YTHDF family.</text>
</comment>
<dbReference type="GO" id="GO:0003729">
    <property type="term" value="F:mRNA binding"/>
    <property type="evidence" value="ECO:0007669"/>
    <property type="project" value="UniProtKB-UniRule"/>
</dbReference>
<feature type="region of interest" description="Disordered" evidence="2">
    <location>
        <begin position="317"/>
        <end position="366"/>
    </location>
</feature>
<protein>
    <recommendedName>
        <fullName evidence="1">YTH domain-containing family protein</fullName>
    </recommendedName>
</protein>
<name>A0ABC8SXN9_9AQUA</name>
<dbReference type="Gene3D" id="3.10.590.10">
    <property type="entry name" value="ph1033 like domains"/>
    <property type="match status" value="1"/>
</dbReference>
<dbReference type="CDD" id="cd21134">
    <property type="entry name" value="YTH"/>
    <property type="match status" value="1"/>
</dbReference>
<dbReference type="EMBL" id="CAUOFW020003769">
    <property type="protein sequence ID" value="CAK9161962.1"/>
    <property type="molecule type" value="Genomic_DNA"/>
</dbReference>